<dbReference type="GO" id="GO:0042781">
    <property type="term" value="F:3'-tRNA processing endoribonuclease activity"/>
    <property type="evidence" value="ECO:0007669"/>
    <property type="project" value="TreeGrafter"/>
</dbReference>
<dbReference type="STRING" id="1108044.GOOTI_159_00090"/>
<dbReference type="InterPro" id="IPR020568">
    <property type="entry name" value="Ribosomal_Su5_D2-typ_SF"/>
</dbReference>
<keyword evidence="2 7" id="KW-0819">tRNA processing</keyword>
<name>H5TPG2_GORO1</name>
<dbReference type="GO" id="GO:0001682">
    <property type="term" value="P:tRNA 5'-leader removal"/>
    <property type="evidence" value="ECO:0007669"/>
    <property type="project" value="UniProtKB-UniRule"/>
</dbReference>
<dbReference type="PANTHER" id="PTHR33992:SF1">
    <property type="entry name" value="RIBONUCLEASE P PROTEIN COMPONENT"/>
    <property type="match status" value="1"/>
</dbReference>
<gene>
    <name evidence="7 10" type="primary">rnpA</name>
    <name evidence="10" type="ORF">GOOTI_159_00090</name>
</gene>
<evidence type="ECO:0000256" key="5">
    <source>
        <dbReference type="ARBA" id="ARBA00022801"/>
    </source>
</evidence>
<dbReference type="Gene3D" id="3.30.230.10">
    <property type="match status" value="1"/>
</dbReference>
<evidence type="ECO:0000256" key="1">
    <source>
        <dbReference type="ARBA" id="ARBA00002663"/>
    </source>
</evidence>
<feature type="region of interest" description="Disordered" evidence="9">
    <location>
        <begin position="132"/>
        <end position="151"/>
    </location>
</feature>
<evidence type="ECO:0000313" key="11">
    <source>
        <dbReference type="Proteomes" id="UP000005038"/>
    </source>
</evidence>
<reference evidence="10" key="1">
    <citation type="submission" date="2012-02" db="EMBL/GenBank/DDBJ databases">
        <title>Whole genome shotgun sequence of Gordonia otitidis NBRC 100426.</title>
        <authorList>
            <person name="Yoshida I."/>
            <person name="Hosoyama A."/>
            <person name="Tsuchikane K."/>
            <person name="Katsumata H."/>
            <person name="Yamazaki S."/>
            <person name="Fujita N."/>
        </authorList>
    </citation>
    <scope>NUCLEOTIDE SEQUENCE [LARGE SCALE GENOMIC DNA]</scope>
    <source>
        <strain evidence="10">NBRC 100426</strain>
    </source>
</reference>
<dbReference type="OrthoDB" id="196964at2"/>
<proteinExistence type="inferred from homology"/>
<dbReference type="PANTHER" id="PTHR33992">
    <property type="entry name" value="RIBONUCLEASE P PROTEIN COMPONENT"/>
    <property type="match status" value="1"/>
</dbReference>
<dbReference type="RefSeq" id="WP_007239592.1">
    <property type="nucleotide sequence ID" value="NZ_BAFB01000159.1"/>
</dbReference>
<evidence type="ECO:0000256" key="3">
    <source>
        <dbReference type="ARBA" id="ARBA00022722"/>
    </source>
</evidence>
<dbReference type="HAMAP" id="MF_00227">
    <property type="entry name" value="RNase_P"/>
    <property type="match status" value="1"/>
</dbReference>
<evidence type="ECO:0000256" key="7">
    <source>
        <dbReference type="HAMAP-Rule" id="MF_00227"/>
    </source>
</evidence>
<comment type="subunit">
    <text evidence="7">Consists of a catalytic RNA component (M1 or rnpB) and a protein subunit.</text>
</comment>
<dbReference type="AlphaFoldDB" id="H5TPG2"/>
<dbReference type="GO" id="GO:0030677">
    <property type="term" value="C:ribonuclease P complex"/>
    <property type="evidence" value="ECO:0007669"/>
    <property type="project" value="TreeGrafter"/>
</dbReference>
<evidence type="ECO:0000313" key="10">
    <source>
        <dbReference type="EMBL" id="GAB35370.1"/>
    </source>
</evidence>
<evidence type="ECO:0000256" key="6">
    <source>
        <dbReference type="ARBA" id="ARBA00022884"/>
    </source>
</evidence>
<comment type="caution">
    <text evidence="10">The sequence shown here is derived from an EMBL/GenBank/DDBJ whole genome shotgun (WGS) entry which is preliminary data.</text>
</comment>
<dbReference type="InterPro" id="IPR020539">
    <property type="entry name" value="RNase_P_CS"/>
</dbReference>
<organism evidence="10 11">
    <name type="scientific">Gordonia otitidis (strain DSM 44809 / CCUG 52243 / JCM 12355 / NBRC 100426 / IFM 10032)</name>
    <dbReference type="NCBI Taxonomy" id="1108044"/>
    <lineage>
        <taxon>Bacteria</taxon>
        <taxon>Bacillati</taxon>
        <taxon>Actinomycetota</taxon>
        <taxon>Actinomycetes</taxon>
        <taxon>Mycobacteriales</taxon>
        <taxon>Gordoniaceae</taxon>
        <taxon>Gordonia</taxon>
    </lineage>
</organism>
<dbReference type="GO" id="GO:0004526">
    <property type="term" value="F:ribonuclease P activity"/>
    <property type="evidence" value="ECO:0007669"/>
    <property type="project" value="UniProtKB-UniRule"/>
</dbReference>
<dbReference type="InterPro" id="IPR014721">
    <property type="entry name" value="Ribsml_uS5_D2-typ_fold_subgr"/>
</dbReference>
<comment type="function">
    <text evidence="1 7">RNaseP catalyzes the removal of the 5'-leader sequence from pre-tRNA to produce the mature 5'-terminus. It can also cleave other RNA substrates such as 4.5S RNA. The protein component plays an auxiliary but essential role in vivo by binding to the 5'-leader sequence and broadening the substrate specificity of the ribozyme.</text>
</comment>
<keyword evidence="11" id="KW-1185">Reference proteome</keyword>
<dbReference type="EMBL" id="BAFB01000159">
    <property type="protein sequence ID" value="GAB35370.1"/>
    <property type="molecule type" value="Genomic_DNA"/>
</dbReference>
<evidence type="ECO:0000256" key="8">
    <source>
        <dbReference type="NCBIfam" id="TIGR00188"/>
    </source>
</evidence>
<dbReference type="PROSITE" id="PS00648">
    <property type="entry name" value="RIBONUCLEASE_P"/>
    <property type="match status" value="1"/>
</dbReference>
<evidence type="ECO:0000256" key="9">
    <source>
        <dbReference type="SAM" id="MobiDB-lite"/>
    </source>
</evidence>
<keyword evidence="4 7" id="KW-0255">Endonuclease</keyword>
<dbReference type="Pfam" id="PF00825">
    <property type="entry name" value="Ribonuclease_P"/>
    <property type="match status" value="1"/>
</dbReference>
<dbReference type="SUPFAM" id="SSF54211">
    <property type="entry name" value="Ribosomal protein S5 domain 2-like"/>
    <property type="match status" value="1"/>
</dbReference>
<evidence type="ECO:0000256" key="4">
    <source>
        <dbReference type="ARBA" id="ARBA00022759"/>
    </source>
</evidence>
<dbReference type="NCBIfam" id="TIGR00188">
    <property type="entry name" value="rnpA"/>
    <property type="match status" value="1"/>
</dbReference>
<dbReference type="GO" id="GO:0000049">
    <property type="term" value="F:tRNA binding"/>
    <property type="evidence" value="ECO:0007669"/>
    <property type="project" value="UniProtKB-UniRule"/>
</dbReference>
<dbReference type="EC" id="3.1.26.5" evidence="7 8"/>
<sequence>MASIHRISTRSDFSRTLKKGVRVSSRDLQLTVSVLPAQWPDPTGCRIDIASSGGPWLGMIVSKSVGNAVMRHRVARRIRAAFDEVRDECLTETSVVVRALPSAVSVSSDELAAQLRKALRSGKVRRLVDTGAESTTTAQPLTGVECRTGAS</sequence>
<comment type="similarity">
    <text evidence="7">Belongs to the RnpA family.</text>
</comment>
<comment type="catalytic activity">
    <reaction evidence="7">
        <text>Endonucleolytic cleavage of RNA, removing 5'-extranucleotides from tRNA precursor.</text>
        <dbReference type="EC" id="3.1.26.5"/>
    </reaction>
</comment>
<dbReference type="InterPro" id="IPR000100">
    <property type="entry name" value="RNase_P"/>
</dbReference>
<keyword evidence="5 7" id="KW-0378">Hydrolase</keyword>
<accession>H5TPG2</accession>
<dbReference type="Proteomes" id="UP000005038">
    <property type="component" value="Unassembled WGS sequence"/>
</dbReference>
<keyword evidence="3 7" id="KW-0540">Nuclease</keyword>
<evidence type="ECO:0000256" key="2">
    <source>
        <dbReference type="ARBA" id="ARBA00022694"/>
    </source>
</evidence>
<keyword evidence="6 7" id="KW-0694">RNA-binding</keyword>
<protein>
    <recommendedName>
        <fullName evidence="7 8">Ribonuclease P protein component</fullName>
        <shortName evidence="7">RNase P protein</shortName>
        <shortName evidence="7">RNaseP protein</shortName>
        <ecNumber evidence="7 8">3.1.26.5</ecNumber>
    </recommendedName>
    <alternativeName>
        <fullName evidence="7">Protein C5</fullName>
    </alternativeName>
</protein>